<dbReference type="Pfam" id="PF06017">
    <property type="entry name" value="Myosin_TH1"/>
    <property type="match status" value="1"/>
</dbReference>
<dbReference type="PANTHER" id="PTHR13140">
    <property type="entry name" value="MYOSIN"/>
    <property type="match status" value="1"/>
</dbReference>
<evidence type="ECO:0000256" key="10">
    <source>
        <dbReference type="ARBA" id="ARBA00023175"/>
    </source>
</evidence>
<reference evidence="16" key="1">
    <citation type="submission" date="2025-08" db="UniProtKB">
        <authorList>
            <consortium name="Ensembl"/>
        </authorList>
    </citation>
    <scope>IDENTIFICATION</scope>
</reference>
<dbReference type="Proteomes" id="UP000257200">
    <property type="component" value="Unplaced"/>
</dbReference>
<feature type="domain" description="Myosin motor" evidence="14">
    <location>
        <begin position="1"/>
        <end position="241"/>
    </location>
</feature>
<dbReference type="PANTHER" id="PTHR13140:SF417">
    <property type="entry name" value="UNCONVENTIONAL MYOSIN-ID"/>
    <property type="match status" value="1"/>
</dbReference>
<keyword evidence="8" id="KW-0112">Calmodulin-binding</keyword>
<accession>A0A3Q1EK09</accession>
<dbReference type="GO" id="GO:0005886">
    <property type="term" value="C:plasma membrane"/>
    <property type="evidence" value="ECO:0007669"/>
    <property type="project" value="TreeGrafter"/>
</dbReference>
<dbReference type="GO" id="GO:0030425">
    <property type="term" value="C:dendrite"/>
    <property type="evidence" value="ECO:0007669"/>
    <property type="project" value="UniProtKB-SubCell"/>
</dbReference>
<evidence type="ECO:0000256" key="3">
    <source>
        <dbReference type="ARBA" id="ARBA00022448"/>
    </source>
</evidence>
<dbReference type="Ensembl" id="ENSAPOT00000009393.1">
    <property type="protein sequence ID" value="ENSAPOP00000004811.1"/>
    <property type="gene ID" value="ENSAPOG00000006458.1"/>
</dbReference>
<evidence type="ECO:0000256" key="8">
    <source>
        <dbReference type="ARBA" id="ARBA00022860"/>
    </source>
</evidence>
<evidence type="ECO:0000259" key="14">
    <source>
        <dbReference type="PROSITE" id="PS51456"/>
    </source>
</evidence>
<keyword evidence="5" id="KW-0677">Repeat</keyword>
<dbReference type="GO" id="GO:0005516">
    <property type="term" value="F:calmodulin binding"/>
    <property type="evidence" value="ECO:0007669"/>
    <property type="project" value="UniProtKB-KW"/>
</dbReference>
<sequence>MLLLQINAGCLFLRPKALLFESIVLRSTLSLFSLQLSPTDKSLEFDRDFRIRHYAGDVVYSVVGFIDKNKDTLFQDFKRLLYNSFNPVLKGMWPEGKLSITEVTKRPLTAATLFKNSMISLVENLACKEPYYVRCIKPNDVKSPLLFEQERCRHQVEYLGLLENVRVRRAGFANRQTYPRFLQRYKMISEFTWPNHDMPSDKDAVKKLLKGCGFDHDVAYGKTKVFIRTPRTLFSLEEQRAEMVQRIVLFLQKVWRGTIARMRYRRMRAALIILRAYRRYKVKSYIRDVNRRFKNVRSMKDYGRHVKWPTPPKVLPCVCLDVFTSRWWAWTLIKGLSPEEALQVRAKVACLEALKGHRADLGLQRAWEGNYLVSRCDASSFTLVASELQRKDKFMRVLFSCNVRKINRFHKAENRAVLITDRHLYKMDPLKQYKPMKSIPLYNVTGVSVSPGKDQLVVFHTKDSRDLVACLQGLVPANESRIGELVGTLLSHFKRSSRKRSSTVGPYVGFD</sequence>
<keyword evidence="6" id="KW-0547">Nucleotide-binding</keyword>
<proteinExistence type="inferred from homology"/>
<evidence type="ECO:0000256" key="4">
    <source>
        <dbReference type="ARBA" id="ARBA00022490"/>
    </source>
</evidence>
<comment type="caution">
    <text evidence="13">Lacks conserved residue(s) required for the propagation of feature annotation.</text>
</comment>
<dbReference type="PROSITE" id="PS51456">
    <property type="entry name" value="MYOSIN_MOTOR"/>
    <property type="match status" value="1"/>
</dbReference>
<keyword evidence="12" id="KW-0966">Cell projection</keyword>
<dbReference type="GeneTree" id="ENSGT00940000157411"/>
<dbReference type="GO" id="GO:0005902">
    <property type="term" value="C:microvillus"/>
    <property type="evidence" value="ECO:0007669"/>
    <property type="project" value="TreeGrafter"/>
</dbReference>
<comment type="similarity">
    <text evidence="13">Belongs to the TRAFAC class myosin-kinesin ATPase superfamily. Myosin family.</text>
</comment>
<dbReference type="GO" id="GO:0051015">
    <property type="term" value="F:actin filament binding"/>
    <property type="evidence" value="ECO:0007669"/>
    <property type="project" value="TreeGrafter"/>
</dbReference>
<evidence type="ECO:0000256" key="6">
    <source>
        <dbReference type="ARBA" id="ARBA00022741"/>
    </source>
</evidence>
<feature type="domain" description="TH1" evidence="15">
    <location>
        <begin position="356"/>
        <end position="511"/>
    </location>
</feature>
<keyword evidence="17" id="KW-1185">Reference proteome</keyword>
<dbReference type="Gene3D" id="1.20.58.530">
    <property type="match status" value="1"/>
</dbReference>
<evidence type="ECO:0000256" key="2">
    <source>
        <dbReference type="ARBA" id="ARBA00004496"/>
    </source>
</evidence>
<protein>
    <submittedName>
        <fullName evidence="16">Myosin ID</fullName>
    </submittedName>
</protein>
<dbReference type="GO" id="GO:0005524">
    <property type="term" value="F:ATP binding"/>
    <property type="evidence" value="ECO:0007669"/>
    <property type="project" value="UniProtKB-KW"/>
</dbReference>
<organism evidence="16 17">
    <name type="scientific">Acanthochromis polyacanthus</name>
    <name type="common">spiny chromis</name>
    <dbReference type="NCBI Taxonomy" id="80966"/>
    <lineage>
        <taxon>Eukaryota</taxon>
        <taxon>Metazoa</taxon>
        <taxon>Chordata</taxon>
        <taxon>Craniata</taxon>
        <taxon>Vertebrata</taxon>
        <taxon>Euteleostomi</taxon>
        <taxon>Actinopterygii</taxon>
        <taxon>Neopterygii</taxon>
        <taxon>Teleostei</taxon>
        <taxon>Neoteleostei</taxon>
        <taxon>Acanthomorphata</taxon>
        <taxon>Ovalentaria</taxon>
        <taxon>Pomacentridae</taxon>
        <taxon>Acanthochromis</taxon>
    </lineage>
</organism>
<keyword evidence="4" id="KW-0963">Cytoplasm</keyword>
<keyword evidence="7" id="KW-0067">ATP-binding</keyword>
<evidence type="ECO:0000313" key="16">
    <source>
        <dbReference type="Ensembl" id="ENSAPOP00000004811.1"/>
    </source>
</evidence>
<keyword evidence="11 13" id="KW-0009">Actin-binding</keyword>
<dbReference type="Pfam" id="PF00063">
    <property type="entry name" value="Myosin_head"/>
    <property type="match status" value="1"/>
</dbReference>
<comment type="subcellular location">
    <subcellularLocation>
        <location evidence="1">Cell projection</location>
        <location evidence="1">Dendrite</location>
    </subcellularLocation>
    <subcellularLocation>
        <location evidence="2">Cytoplasm</location>
    </subcellularLocation>
</comment>
<name>A0A3Q1EK09_9TELE</name>
<dbReference type="AlphaFoldDB" id="A0A3Q1EK09"/>
<evidence type="ECO:0000256" key="12">
    <source>
        <dbReference type="ARBA" id="ARBA00023273"/>
    </source>
</evidence>
<evidence type="ECO:0000313" key="17">
    <source>
        <dbReference type="Proteomes" id="UP000257200"/>
    </source>
</evidence>
<evidence type="ECO:0000256" key="1">
    <source>
        <dbReference type="ARBA" id="ARBA00004279"/>
    </source>
</evidence>
<dbReference type="InterPro" id="IPR001609">
    <property type="entry name" value="Myosin_head_motor_dom-like"/>
</dbReference>
<dbReference type="GO" id="GO:0007015">
    <property type="term" value="P:actin filament organization"/>
    <property type="evidence" value="ECO:0007669"/>
    <property type="project" value="TreeGrafter"/>
</dbReference>
<dbReference type="InParanoid" id="A0A3Q1EK09"/>
<dbReference type="PROSITE" id="PS50096">
    <property type="entry name" value="IQ"/>
    <property type="match status" value="1"/>
</dbReference>
<dbReference type="SMART" id="SM00242">
    <property type="entry name" value="MYSc"/>
    <property type="match status" value="1"/>
</dbReference>
<evidence type="ECO:0000259" key="15">
    <source>
        <dbReference type="PROSITE" id="PS51757"/>
    </source>
</evidence>
<dbReference type="GO" id="GO:0000146">
    <property type="term" value="F:microfilament motor activity"/>
    <property type="evidence" value="ECO:0007669"/>
    <property type="project" value="TreeGrafter"/>
</dbReference>
<dbReference type="PROSITE" id="PS51757">
    <property type="entry name" value="TH1"/>
    <property type="match status" value="1"/>
</dbReference>
<evidence type="ECO:0000256" key="9">
    <source>
        <dbReference type="ARBA" id="ARBA00023123"/>
    </source>
</evidence>
<dbReference type="InterPro" id="IPR036961">
    <property type="entry name" value="Kinesin_motor_dom_sf"/>
</dbReference>
<dbReference type="InterPro" id="IPR027417">
    <property type="entry name" value="P-loop_NTPase"/>
</dbReference>
<evidence type="ECO:0000256" key="5">
    <source>
        <dbReference type="ARBA" id="ARBA00022737"/>
    </source>
</evidence>
<keyword evidence="9 13" id="KW-0518">Myosin</keyword>
<dbReference type="Gene3D" id="1.20.5.4820">
    <property type="match status" value="1"/>
</dbReference>
<dbReference type="GO" id="GO:0005737">
    <property type="term" value="C:cytoplasm"/>
    <property type="evidence" value="ECO:0007669"/>
    <property type="project" value="UniProtKB-SubCell"/>
</dbReference>
<evidence type="ECO:0000256" key="7">
    <source>
        <dbReference type="ARBA" id="ARBA00022840"/>
    </source>
</evidence>
<dbReference type="InterPro" id="IPR010926">
    <property type="entry name" value="Myosin_TH1"/>
</dbReference>
<dbReference type="FunFam" id="1.20.5.4820:FF:000003">
    <property type="entry name" value="Unconventional myosin ID"/>
    <property type="match status" value="1"/>
</dbReference>
<evidence type="ECO:0000256" key="13">
    <source>
        <dbReference type="PROSITE-ProRule" id="PRU00782"/>
    </source>
</evidence>
<evidence type="ECO:0000256" key="11">
    <source>
        <dbReference type="ARBA" id="ARBA00023203"/>
    </source>
</evidence>
<dbReference type="SUPFAM" id="SSF52540">
    <property type="entry name" value="P-loop containing nucleoside triphosphate hydrolases"/>
    <property type="match status" value="1"/>
</dbReference>
<feature type="region of interest" description="Actin-binding" evidence="13">
    <location>
        <begin position="118"/>
        <end position="140"/>
    </location>
</feature>
<dbReference type="Gene3D" id="3.40.850.10">
    <property type="entry name" value="Kinesin motor domain"/>
    <property type="match status" value="1"/>
</dbReference>
<keyword evidence="10" id="KW-0505">Motor protein</keyword>
<dbReference type="GO" id="GO:0030048">
    <property type="term" value="P:actin filament-based movement"/>
    <property type="evidence" value="ECO:0007669"/>
    <property type="project" value="TreeGrafter"/>
</dbReference>
<dbReference type="STRING" id="80966.ENSAPOP00000004811"/>
<reference evidence="16" key="2">
    <citation type="submission" date="2025-09" db="UniProtKB">
        <authorList>
            <consortium name="Ensembl"/>
        </authorList>
    </citation>
    <scope>IDENTIFICATION</scope>
</reference>
<dbReference type="GO" id="GO:0006897">
    <property type="term" value="P:endocytosis"/>
    <property type="evidence" value="ECO:0007669"/>
    <property type="project" value="TreeGrafter"/>
</dbReference>
<dbReference type="GO" id="GO:0016459">
    <property type="term" value="C:myosin complex"/>
    <property type="evidence" value="ECO:0007669"/>
    <property type="project" value="UniProtKB-KW"/>
</dbReference>
<keyword evidence="3" id="KW-0813">Transport</keyword>